<comment type="caution">
    <text evidence="1">The sequence shown here is derived from an EMBL/GenBank/DDBJ whole genome shotgun (WGS) entry which is preliminary data.</text>
</comment>
<dbReference type="AlphaFoldDB" id="A0AAX1ZTH3"/>
<dbReference type="Proteomes" id="UP000269379">
    <property type="component" value="Unassembled WGS sequence"/>
</dbReference>
<proteinExistence type="predicted"/>
<evidence type="ECO:0000313" key="2">
    <source>
        <dbReference type="Proteomes" id="UP000269379"/>
    </source>
</evidence>
<evidence type="ECO:0000313" key="1">
    <source>
        <dbReference type="EMBL" id="RUN03927.1"/>
    </source>
</evidence>
<protein>
    <submittedName>
        <fullName evidence="1">Uncharacterized protein</fullName>
    </submittedName>
</protein>
<dbReference type="EMBL" id="RKJW01000001">
    <property type="protein sequence ID" value="RUN03927.1"/>
    <property type="molecule type" value="Genomic_DNA"/>
</dbReference>
<gene>
    <name evidence="1" type="ORF">EGT70_30010</name>
</gene>
<sequence length="69" mass="7937">MLLSCSECNGRSGLRFGTDATRPASSRRRFALELFPQSRRRRPRAVRGKFRIVNEIHHEYRIGKPAAPV</sequence>
<accession>A0AAX1ZTH3</accession>
<reference evidence="2" key="1">
    <citation type="submission" date="2018-10" db="EMBL/GenBank/DDBJ databases">
        <title>FDA dAtabase for Regulatory Grade micrObial Sequences (FDA-ARGOS): Supporting development and validation of Infectious Disease Dx tests.</title>
        <authorList>
            <person name="Minogue T."/>
            <person name="Wolcott M."/>
            <person name="Wasieloski L."/>
            <person name="Aguilar W."/>
            <person name="Moore D."/>
            <person name="Jaissle J."/>
            <person name="Tallon L."/>
            <person name="Sadzewicz L."/>
            <person name="Zhao X."/>
            <person name="Vavikolanu K."/>
            <person name="Mehta A."/>
            <person name="Aluvathingal J."/>
            <person name="Nadendla S."/>
            <person name="Yan Y."/>
            <person name="Sichtig H."/>
        </authorList>
    </citation>
    <scope>NUCLEOTIDE SEQUENCE [LARGE SCALE GENOMIC DNA]</scope>
    <source>
        <strain evidence="2">FDAARGOS_588</strain>
    </source>
</reference>
<organism evidence="1 2">
    <name type="scientific">Burkholderia mallei</name>
    <name type="common">Pseudomonas mallei</name>
    <dbReference type="NCBI Taxonomy" id="13373"/>
    <lineage>
        <taxon>Bacteria</taxon>
        <taxon>Pseudomonadati</taxon>
        <taxon>Pseudomonadota</taxon>
        <taxon>Betaproteobacteria</taxon>
        <taxon>Burkholderiales</taxon>
        <taxon>Burkholderiaceae</taxon>
        <taxon>Burkholderia</taxon>
        <taxon>pseudomallei group</taxon>
    </lineage>
</organism>
<name>A0AAX1ZTH3_BURML</name>